<keyword evidence="4" id="KW-1185">Reference proteome</keyword>
<dbReference type="GO" id="GO:0000785">
    <property type="term" value="C:chromatin"/>
    <property type="evidence" value="ECO:0007669"/>
    <property type="project" value="TreeGrafter"/>
</dbReference>
<dbReference type="InterPro" id="IPR016024">
    <property type="entry name" value="ARM-type_fold"/>
</dbReference>
<feature type="region of interest" description="Disordered" evidence="1">
    <location>
        <begin position="1"/>
        <end position="50"/>
    </location>
</feature>
<dbReference type="GO" id="GO:0007062">
    <property type="term" value="P:sister chromatid cohesion"/>
    <property type="evidence" value="ECO:0007669"/>
    <property type="project" value="UniProtKB-ARBA"/>
</dbReference>
<dbReference type="PANTHER" id="PTHR11199">
    <property type="entry name" value="STROMAL ANTIGEN"/>
    <property type="match status" value="1"/>
</dbReference>
<feature type="compositionally biased region" description="Basic residues" evidence="1">
    <location>
        <begin position="13"/>
        <end position="27"/>
    </location>
</feature>
<dbReference type="Pfam" id="PF08514">
    <property type="entry name" value="STAG"/>
    <property type="match status" value="1"/>
</dbReference>
<dbReference type="PANTHER" id="PTHR11199:SF0">
    <property type="entry name" value="LD34181P-RELATED"/>
    <property type="match status" value="1"/>
</dbReference>
<dbReference type="PROSITE" id="PS51425">
    <property type="entry name" value="SCD"/>
    <property type="match status" value="1"/>
</dbReference>
<dbReference type="SUPFAM" id="SSF48371">
    <property type="entry name" value="ARM repeat"/>
    <property type="match status" value="1"/>
</dbReference>
<dbReference type="Pfam" id="PF24571">
    <property type="entry name" value="HEAT_SCC3-SA"/>
    <property type="match status" value="1"/>
</dbReference>
<accession>A0A7N0T5X9</accession>
<protein>
    <recommendedName>
        <fullName evidence="2">SCD domain-containing protein</fullName>
    </recommendedName>
</protein>
<feature type="domain" description="SCD" evidence="2">
    <location>
        <begin position="216"/>
        <end position="309"/>
    </location>
</feature>
<dbReference type="EnsemblPlants" id="Kaladp0024s0217.1.v1.1">
    <property type="protein sequence ID" value="Kaladp0024s0217.1.v1.1"/>
    <property type="gene ID" value="Kaladp0024s0217.v1.1"/>
</dbReference>
<dbReference type="Gramene" id="Kaladp0024s0217.1.v1.1">
    <property type="protein sequence ID" value="Kaladp0024s0217.1.v1.1"/>
    <property type="gene ID" value="Kaladp0024s0217.v1.1"/>
</dbReference>
<dbReference type="GO" id="GO:0005634">
    <property type="term" value="C:nucleus"/>
    <property type="evidence" value="ECO:0007669"/>
    <property type="project" value="TreeGrafter"/>
</dbReference>
<sequence length="687" mass="77868">MAGDDSPSETSTRRSKRTRVQTQRHGHAAAESGEKHGGPSDDMPILLPDPSEVAPPLRVLPPAAAASLRLIEVVKGNGKLIPDVVKVWADKYEKDPKAAMVELLVMLFEACGAKYHLDEEFLDKTSVDDVVFELVTLAGKDMLVKECSNGPLFDDVLFEKITDYVIALSCTPPRVYRQVASLVGLSLRETTQRQLNAEKKKRAEGARVDSLNKRLFVHRYRDIDPNIRTTCIQSLGYWNLSYPSLILLDRYLKHLGWTLNDKVIHALQNLYKVDDNIPSLSLFTEIDISVAVSAIGLINQLLSNQLLSNDDLGPIYDLLVDYSPKIRRAIGELVFDHLIAQRTSSSQSEFSTEPILSTYVIDDIWEYMEAMKDWKTIVSILLDEDPSIELTDEDETNLIRLLCASAKKAVGERIVPGTDNRKQHYTKAQRDAFESNRKTISIVMMKNYPQLLRKYMADKTKISPLTEIVLIMSLELYSLKRQEQTFKNVLQLVKEAFFKHGEKDALRSCVRANNFCSTESKGELQDFAKIKCHGIVSSQLTRWTDDYSLPVNMKRLFELQLSRPVPFENLHDDIVSSLPNLKNTDEEVLSFLLLNLYMHVAWSLHTLVNSKTVSESSILSLLRNHATLFELKFFSSTKLDSLGYTADSSTIRKFWKLCEQQLNSSGNPLKFFSLLCHDLKNVDRDGV</sequence>
<evidence type="ECO:0000313" key="3">
    <source>
        <dbReference type="EnsemblPlants" id="Kaladp0024s0217.1.v1.1"/>
    </source>
</evidence>
<evidence type="ECO:0000259" key="2">
    <source>
        <dbReference type="PROSITE" id="PS51425"/>
    </source>
</evidence>
<dbReference type="GO" id="GO:0003682">
    <property type="term" value="F:chromatin binding"/>
    <property type="evidence" value="ECO:0007669"/>
    <property type="project" value="TreeGrafter"/>
</dbReference>
<dbReference type="GO" id="GO:0008278">
    <property type="term" value="C:cohesin complex"/>
    <property type="evidence" value="ECO:0007669"/>
    <property type="project" value="TreeGrafter"/>
</dbReference>
<dbReference type="InterPro" id="IPR056396">
    <property type="entry name" value="HEAT_SCC3-SA"/>
</dbReference>
<dbReference type="InterPro" id="IPR013721">
    <property type="entry name" value="STAG"/>
</dbReference>
<evidence type="ECO:0000256" key="1">
    <source>
        <dbReference type="SAM" id="MobiDB-lite"/>
    </source>
</evidence>
<dbReference type="Proteomes" id="UP000594263">
    <property type="component" value="Unplaced"/>
</dbReference>
<dbReference type="InterPro" id="IPR039662">
    <property type="entry name" value="Cohesin_Scc3/SA"/>
</dbReference>
<dbReference type="InterPro" id="IPR020839">
    <property type="entry name" value="SCD"/>
</dbReference>
<reference evidence="3" key="1">
    <citation type="submission" date="2021-01" db="UniProtKB">
        <authorList>
            <consortium name="EnsemblPlants"/>
        </authorList>
    </citation>
    <scope>IDENTIFICATION</scope>
</reference>
<dbReference type="AlphaFoldDB" id="A0A7N0T5X9"/>
<evidence type="ECO:0000313" key="4">
    <source>
        <dbReference type="Proteomes" id="UP000594263"/>
    </source>
</evidence>
<name>A0A7N0T5X9_KALFE</name>
<organism evidence="3 4">
    <name type="scientific">Kalanchoe fedtschenkoi</name>
    <name type="common">Lavender scallops</name>
    <name type="synonym">South American air plant</name>
    <dbReference type="NCBI Taxonomy" id="63787"/>
    <lineage>
        <taxon>Eukaryota</taxon>
        <taxon>Viridiplantae</taxon>
        <taxon>Streptophyta</taxon>
        <taxon>Embryophyta</taxon>
        <taxon>Tracheophyta</taxon>
        <taxon>Spermatophyta</taxon>
        <taxon>Magnoliopsida</taxon>
        <taxon>eudicotyledons</taxon>
        <taxon>Gunneridae</taxon>
        <taxon>Pentapetalae</taxon>
        <taxon>Saxifragales</taxon>
        <taxon>Crassulaceae</taxon>
        <taxon>Kalanchoe</taxon>
    </lineage>
</organism>
<proteinExistence type="predicted"/>
<dbReference type="Pfam" id="PF21581">
    <property type="entry name" value="SCD"/>
    <property type="match status" value="1"/>
</dbReference>